<accession>A0A7G8PFS6</accession>
<protein>
    <submittedName>
        <fullName evidence="1">YbaB/EbfC family nucleoid-associated protein</fullName>
    </submittedName>
</protein>
<gene>
    <name evidence="1" type="ORF">HZU40_02070</name>
</gene>
<dbReference type="InterPro" id="IPR004401">
    <property type="entry name" value="YbaB/EbfC"/>
</dbReference>
<dbReference type="Gene3D" id="3.30.1310.10">
    <property type="entry name" value="Nucleoid-associated protein YbaB-like domain"/>
    <property type="match status" value="1"/>
</dbReference>
<dbReference type="Proteomes" id="UP000515498">
    <property type="component" value="Chromosome"/>
</dbReference>
<organism evidence="1 2">
    <name type="scientific">Mycolicibacterium fluoranthenivorans</name>
    <dbReference type="NCBI Taxonomy" id="258505"/>
    <lineage>
        <taxon>Bacteria</taxon>
        <taxon>Bacillati</taxon>
        <taxon>Actinomycetota</taxon>
        <taxon>Actinomycetes</taxon>
        <taxon>Mycobacteriales</taxon>
        <taxon>Mycobacteriaceae</taxon>
        <taxon>Mycolicibacterium</taxon>
    </lineage>
</organism>
<evidence type="ECO:0000313" key="1">
    <source>
        <dbReference type="EMBL" id="QNJ93192.1"/>
    </source>
</evidence>
<proteinExistence type="predicted"/>
<dbReference type="EMBL" id="CP059894">
    <property type="protein sequence ID" value="QNJ93192.1"/>
    <property type="molecule type" value="Genomic_DNA"/>
</dbReference>
<dbReference type="RefSeq" id="WP_187097337.1">
    <property type="nucleotide sequence ID" value="NZ_CP059894.1"/>
</dbReference>
<dbReference type="KEGG" id="mflu:HZU40_02070"/>
<name>A0A7G8PFS6_9MYCO</name>
<evidence type="ECO:0000313" key="2">
    <source>
        <dbReference type="Proteomes" id="UP000515498"/>
    </source>
</evidence>
<dbReference type="Pfam" id="PF02575">
    <property type="entry name" value="YbaB_DNA_bd"/>
    <property type="match status" value="1"/>
</dbReference>
<reference evidence="1 2" key="1">
    <citation type="submission" date="2020-07" db="EMBL/GenBank/DDBJ databases">
        <title>Draft genome sequence of four isobutane-metabolizing strains capable of cometabolically degrading diverse ether contaminants.</title>
        <authorList>
            <person name="Chen W."/>
            <person name="Faulkner N."/>
            <person name="Smith C."/>
            <person name="Hyman M."/>
        </authorList>
    </citation>
    <scope>NUCLEOTIDE SEQUENCE [LARGE SCALE GENOMIC DNA]</scope>
    <source>
        <strain evidence="1 2">2A</strain>
    </source>
</reference>
<dbReference type="GO" id="GO:0003677">
    <property type="term" value="F:DNA binding"/>
    <property type="evidence" value="ECO:0007669"/>
    <property type="project" value="InterPro"/>
</dbReference>
<dbReference type="AlphaFoldDB" id="A0A7G8PFS6"/>
<dbReference type="InterPro" id="IPR036894">
    <property type="entry name" value="YbaB-like_sf"/>
</dbReference>
<sequence>MSDSAGGSWDDDDDDQRHADETSVFEAFAVYVSDDADAAGILDELGSNTDDDLLTVVFTATNPQGSVSVTALLDGRVLRVDLDPKVSSMTEAELSQEIVAIARLATRQALAGQHLVIAALMQRRGHDSANTRSFLERELRLPPPDVVVAERAQLFAHRYAEKEEWRRQ</sequence>